<keyword evidence="3" id="KW-1185">Reference proteome</keyword>
<feature type="chain" id="PRO_5034604945" evidence="1">
    <location>
        <begin position="33"/>
        <end position="74"/>
    </location>
</feature>
<reference evidence="2 3" key="1">
    <citation type="submission" date="2020-10" db="EMBL/GenBank/DDBJ databases">
        <title>Sequencing the genomes of 1000 actinobacteria strains.</title>
        <authorList>
            <person name="Klenk H.-P."/>
        </authorList>
    </citation>
    <scope>NUCLEOTIDE SEQUENCE [LARGE SCALE GENOMIC DNA]</scope>
    <source>
        <strain evidence="2 3">DSM 41803</strain>
    </source>
</reference>
<evidence type="ECO:0000313" key="3">
    <source>
        <dbReference type="Proteomes" id="UP000629287"/>
    </source>
</evidence>
<accession>A0A8I0P538</accession>
<name>A0A8I0P538_9ACTN</name>
<evidence type="ECO:0000256" key="1">
    <source>
        <dbReference type="SAM" id="SignalP"/>
    </source>
</evidence>
<dbReference type="EMBL" id="JADBGF010000001">
    <property type="protein sequence ID" value="MBE1596190.1"/>
    <property type="molecule type" value="Genomic_DNA"/>
</dbReference>
<sequence>MRNDRARGVARVVTGVLAGATLCWLPAGAAYADETNTSSHNGPRIGLVNVGQVDDPMEDVLEHTLLFGDGYRWG</sequence>
<dbReference type="RefSeq" id="WP_005477873.1">
    <property type="nucleotide sequence ID" value="NZ_JADBGF010000001.1"/>
</dbReference>
<gene>
    <name evidence="2" type="ORF">H4687_002319</name>
</gene>
<protein>
    <submittedName>
        <fullName evidence="2">Uncharacterized protein</fullName>
    </submittedName>
</protein>
<evidence type="ECO:0000313" key="2">
    <source>
        <dbReference type="EMBL" id="MBE1596190.1"/>
    </source>
</evidence>
<comment type="caution">
    <text evidence="2">The sequence shown here is derived from an EMBL/GenBank/DDBJ whole genome shotgun (WGS) entry which is preliminary data.</text>
</comment>
<feature type="signal peptide" evidence="1">
    <location>
        <begin position="1"/>
        <end position="32"/>
    </location>
</feature>
<dbReference type="Proteomes" id="UP000629287">
    <property type="component" value="Unassembled WGS sequence"/>
</dbReference>
<proteinExistence type="predicted"/>
<dbReference type="GeneID" id="96266682"/>
<dbReference type="AlphaFoldDB" id="A0A8I0P538"/>
<keyword evidence="1" id="KW-0732">Signal</keyword>
<organism evidence="2 3">
    <name type="scientific">Streptomyces stelliscabiei</name>
    <dbReference type="NCBI Taxonomy" id="146820"/>
    <lineage>
        <taxon>Bacteria</taxon>
        <taxon>Bacillati</taxon>
        <taxon>Actinomycetota</taxon>
        <taxon>Actinomycetes</taxon>
        <taxon>Kitasatosporales</taxon>
        <taxon>Streptomycetaceae</taxon>
        <taxon>Streptomyces</taxon>
    </lineage>
</organism>
<dbReference type="OrthoDB" id="4308519at2"/>